<evidence type="ECO:0000313" key="3">
    <source>
        <dbReference type="EMBL" id="MBO1901780.1"/>
    </source>
</evidence>
<reference evidence="3" key="1">
    <citation type="submission" date="2021-03" db="EMBL/GenBank/DDBJ databases">
        <title>Leucobacter chromiisoli sp. nov., isolated from chromium-containing soil of chemical plant.</title>
        <authorList>
            <person name="Xu Z."/>
        </authorList>
    </citation>
    <scope>NUCLEOTIDE SEQUENCE</scope>
    <source>
        <strain evidence="3">S27</strain>
    </source>
</reference>
<dbReference type="InterPro" id="IPR001466">
    <property type="entry name" value="Beta-lactam-related"/>
</dbReference>
<dbReference type="RefSeq" id="WP_208097534.1">
    <property type="nucleotide sequence ID" value="NZ_JAGDYM010000007.1"/>
</dbReference>
<accession>A0A939SBU0</accession>
<evidence type="ECO:0000256" key="1">
    <source>
        <dbReference type="SAM" id="MobiDB-lite"/>
    </source>
</evidence>
<dbReference type="AlphaFoldDB" id="A0A939SBU0"/>
<dbReference type="InterPro" id="IPR050789">
    <property type="entry name" value="Diverse_Enzym_Activities"/>
</dbReference>
<feature type="region of interest" description="Disordered" evidence="1">
    <location>
        <begin position="1"/>
        <end position="22"/>
    </location>
</feature>
<protein>
    <submittedName>
        <fullName evidence="3">Beta-lactamase family protein</fullName>
    </submittedName>
</protein>
<proteinExistence type="predicted"/>
<keyword evidence="4" id="KW-1185">Reference proteome</keyword>
<evidence type="ECO:0000313" key="4">
    <source>
        <dbReference type="Proteomes" id="UP000664382"/>
    </source>
</evidence>
<dbReference type="Pfam" id="PF00144">
    <property type="entry name" value="Beta-lactamase"/>
    <property type="match status" value="1"/>
</dbReference>
<comment type="caution">
    <text evidence="3">The sequence shown here is derived from an EMBL/GenBank/DDBJ whole genome shotgun (WGS) entry which is preliminary data.</text>
</comment>
<organism evidence="3 4">
    <name type="scientific">Leucobacter weissii</name>
    <dbReference type="NCBI Taxonomy" id="1983706"/>
    <lineage>
        <taxon>Bacteria</taxon>
        <taxon>Bacillati</taxon>
        <taxon>Actinomycetota</taxon>
        <taxon>Actinomycetes</taxon>
        <taxon>Micrococcales</taxon>
        <taxon>Microbacteriaceae</taxon>
        <taxon>Leucobacter</taxon>
    </lineage>
</organism>
<dbReference type="InterPro" id="IPR012338">
    <property type="entry name" value="Beta-lactam/transpept-like"/>
</dbReference>
<gene>
    <name evidence="3" type="ORF">J4H92_07425</name>
</gene>
<dbReference type="EMBL" id="JAGDYM010000007">
    <property type="protein sequence ID" value="MBO1901780.1"/>
    <property type="molecule type" value="Genomic_DNA"/>
</dbReference>
<dbReference type="Gene3D" id="3.40.710.10">
    <property type="entry name" value="DD-peptidase/beta-lactamase superfamily"/>
    <property type="match status" value="1"/>
</dbReference>
<evidence type="ECO:0000259" key="2">
    <source>
        <dbReference type="Pfam" id="PF00144"/>
    </source>
</evidence>
<dbReference type="PANTHER" id="PTHR43283">
    <property type="entry name" value="BETA-LACTAMASE-RELATED"/>
    <property type="match status" value="1"/>
</dbReference>
<dbReference type="SUPFAM" id="SSF56601">
    <property type="entry name" value="beta-lactamase/transpeptidase-like"/>
    <property type="match status" value="1"/>
</dbReference>
<dbReference type="Proteomes" id="UP000664382">
    <property type="component" value="Unassembled WGS sequence"/>
</dbReference>
<feature type="domain" description="Beta-lactamase-related" evidence="2">
    <location>
        <begin position="28"/>
        <end position="342"/>
    </location>
</feature>
<dbReference type="PANTHER" id="PTHR43283:SF3">
    <property type="entry name" value="BETA-LACTAMASE FAMILY PROTEIN (AFU_ORTHOLOGUE AFUA_5G07500)"/>
    <property type="match status" value="1"/>
</dbReference>
<name>A0A939SBU0_9MICO</name>
<sequence>MAPSRVPADLSAGLADPASRSASPGFAASLLIVRDGEPLREERVNASERSLFCAFSAGKPITAVAVHLLAERGALSLDDPISRHWPGYAVHGKQTVTIRDVLTHRSPAPNSTGSVLGDLRIVADWGASVGAAERARPLARRWTAERPWYHALSFGFLLGEVVERVAGEPLTSFVSRELFAPLGMRDSFLRLPRERADDAVELISRGPLERIRRNVFNRTEVRAALAPAASLHTTARDLARFYAMLLRGGRNAEGERVLRPETVLATRALAHDRRFDRGMLYRARWGTGFELGFPGRGLAFGDRTSTAAFGHNGSNICLAWADPGEDLVFVYLSNLAEKRLRARRYLSGLSDAARDLTSGAARTAPG</sequence>